<protein>
    <submittedName>
        <fullName evidence="2">DUF84 family protein</fullName>
    </submittedName>
</protein>
<dbReference type="EMBL" id="DTBD01000064">
    <property type="protein sequence ID" value="HGQ64970.1"/>
    <property type="molecule type" value="Genomic_DNA"/>
</dbReference>
<proteinExistence type="predicted"/>
<organism evidence="2">
    <name type="scientific">Ignisphaera aggregans</name>
    <dbReference type="NCBI Taxonomy" id="334771"/>
    <lineage>
        <taxon>Archaea</taxon>
        <taxon>Thermoproteota</taxon>
        <taxon>Thermoprotei</taxon>
        <taxon>Desulfurococcales</taxon>
        <taxon>Desulfurococcaceae</taxon>
        <taxon>Ignisphaera</taxon>
    </lineage>
</organism>
<comment type="caution">
    <text evidence="2">The sequence shown here is derived from an EMBL/GenBank/DDBJ whole genome shotgun (WGS) entry which is preliminary data.</text>
</comment>
<dbReference type="InterPro" id="IPR029001">
    <property type="entry name" value="ITPase-like_fam"/>
</dbReference>
<dbReference type="Gene3D" id="3.90.950.10">
    <property type="match status" value="1"/>
</dbReference>
<sequence>MFKVCVGSKNPSKLRGIEKAFRDLLGSVEVVGYSIESVIR</sequence>
<dbReference type="AlphaFoldDB" id="A0A7C4NQF8"/>
<dbReference type="EMBL" id="DTCK01000034">
    <property type="protein sequence ID" value="HGQ36089.1"/>
    <property type="molecule type" value="Genomic_DNA"/>
</dbReference>
<reference evidence="2" key="1">
    <citation type="journal article" date="2020" name="mSystems">
        <title>Genome- and Community-Level Interaction Insights into Carbon Utilization and Element Cycling Functions of Hydrothermarchaeota in Hydrothermal Sediment.</title>
        <authorList>
            <person name="Zhou Z."/>
            <person name="Liu Y."/>
            <person name="Xu W."/>
            <person name="Pan J."/>
            <person name="Luo Z.H."/>
            <person name="Li M."/>
        </authorList>
    </citation>
    <scope>NUCLEOTIDE SEQUENCE [LARGE SCALE GENOMIC DNA]</scope>
    <source>
        <strain evidence="2">SpSt-637</strain>
        <strain evidence="1">SpSt-667</strain>
    </source>
</reference>
<name>A0A7C4NQF8_9CREN</name>
<accession>A0A7C4NQF8</accession>
<dbReference type="SUPFAM" id="SSF52972">
    <property type="entry name" value="ITPase-like"/>
    <property type="match status" value="1"/>
</dbReference>
<evidence type="ECO:0000313" key="2">
    <source>
        <dbReference type="EMBL" id="HGQ64970.1"/>
    </source>
</evidence>
<gene>
    <name evidence="2" type="ORF">ENU08_06980</name>
    <name evidence="1" type="ORF">ENU41_05360</name>
</gene>
<evidence type="ECO:0000313" key="1">
    <source>
        <dbReference type="EMBL" id="HGQ36089.1"/>
    </source>
</evidence>